<accession>A0A8S9KFS9</accession>
<organism evidence="2">
    <name type="scientific">Brassica cretica</name>
    <name type="common">Mustard</name>
    <dbReference type="NCBI Taxonomy" id="69181"/>
    <lineage>
        <taxon>Eukaryota</taxon>
        <taxon>Viridiplantae</taxon>
        <taxon>Streptophyta</taxon>
        <taxon>Embryophyta</taxon>
        <taxon>Tracheophyta</taxon>
        <taxon>Spermatophyta</taxon>
        <taxon>Magnoliopsida</taxon>
        <taxon>eudicotyledons</taxon>
        <taxon>Gunneridae</taxon>
        <taxon>Pentapetalae</taxon>
        <taxon>rosids</taxon>
        <taxon>malvids</taxon>
        <taxon>Brassicales</taxon>
        <taxon>Brassicaceae</taxon>
        <taxon>Brassiceae</taxon>
        <taxon>Brassica</taxon>
    </lineage>
</organism>
<feature type="domain" description="Peptidase A1" evidence="1">
    <location>
        <begin position="1"/>
        <end position="63"/>
    </location>
</feature>
<protein>
    <recommendedName>
        <fullName evidence="1">Peptidase A1 domain-containing protein</fullName>
    </recommendedName>
</protein>
<sequence length="72" mass="7690">MVVSGDVDVLSFTTFSYGKTGNVCLGILNGSEVGLQDSNVIGDISMQGTMVIYDNEKQQLGWVSADCDKLPK</sequence>
<dbReference type="SUPFAM" id="SSF50630">
    <property type="entry name" value="Acid proteases"/>
    <property type="match status" value="1"/>
</dbReference>
<dbReference type="Gene3D" id="2.40.70.10">
    <property type="entry name" value="Acid Proteases"/>
    <property type="match status" value="1"/>
</dbReference>
<name>A0A8S9KFS9_BRACR</name>
<dbReference type="EMBL" id="QGKY02000164">
    <property type="protein sequence ID" value="KAF2594100.1"/>
    <property type="molecule type" value="Genomic_DNA"/>
</dbReference>
<gene>
    <name evidence="2" type="ORF">F2Q70_00042290</name>
</gene>
<proteinExistence type="predicted"/>
<evidence type="ECO:0000313" key="2">
    <source>
        <dbReference type="EMBL" id="KAF2594100.1"/>
    </source>
</evidence>
<dbReference type="PROSITE" id="PS51767">
    <property type="entry name" value="PEPTIDASE_A1"/>
    <property type="match status" value="1"/>
</dbReference>
<dbReference type="Pfam" id="PF14541">
    <property type="entry name" value="TAXi_C"/>
    <property type="match status" value="1"/>
</dbReference>
<evidence type="ECO:0000259" key="1">
    <source>
        <dbReference type="PROSITE" id="PS51767"/>
    </source>
</evidence>
<reference evidence="2" key="1">
    <citation type="submission" date="2019-12" db="EMBL/GenBank/DDBJ databases">
        <title>Genome sequencing and annotation of Brassica cretica.</title>
        <authorList>
            <person name="Studholme D.J."/>
            <person name="Sarris P.F."/>
        </authorList>
    </citation>
    <scope>NUCLEOTIDE SEQUENCE</scope>
    <source>
        <strain evidence="2">PFS-102/07</strain>
        <tissue evidence="2">Leaf</tissue>
    </source>
</reference>
<dbReference type="AlphaFoldDB" id="A0A8S9KFS9"/>
<dbReference type="InterPro" id="IPR021109">
    <property type="entry name" value="Peptidase_aspartic_dom_sf"/>
</dbReference>
<comment type="caution">
    <text evidence="2">The sequence shown here is derived from an EMBL/GenBank/DDBJ whole genome shotgun (WGS) entry which is preliminary data.</text>
</comment>
<dbReference type="InterPro" id="IPR032799">
    <property type="entry name" value="TAXi_C"/>
</dbReference>
<dbReference type="InterPro" id="IPR033121">
    <property type="entry name" value="PEPTIDASE_A1"/>
</dbReference>